<feature type="region of interest" description="Disordered" evidence="1">
    <location>
        <begin position="327"/>
        <end position="352"/>
    </location>
</feature>
<keyword evidence="4" id="KW-1185">Reference proteome</keyword>
<feature type="transmembrane region" description="Helical" evidence="2">
    <location>
        <begin position="18"/>
        <end position="35"/>
    </location>
</feature>
<feature type="region of interest" description="Disordered" evidence="1">
    <location>
        <begin position="256"/>
        <end position="276"/>
    </location>
</feature>
<keyword evidence="2" id="KW-1133">Transmembrane helix</keyword>
<protein>
    <submittedName>
        <fullName evidence="3">Uncharacterized protein</fullName>
    </submittedName>
</protein>
<feature type="transmembrane region" description="Helical" evidence="2">
    <location>
        <begin position="209"/>
        <end position="235"/>
    </location>
</feature>
<proteinExistence type="predicted"/>
<keyword evidence="2" id="KW-0812">Transmembrane</keyword>
<sequence>MGQAPSTEKRPEPKTFEYGPWQVAGFLMVGTTLWMSSIDNLPPEAYGFYLMFSRATILAVVLLLCHRMYVSWAWEAEVKAWNAKQIAASKIKKVNHGETEFSRKILFCFTQDTASRAHPTFLSTSLVQPRLFPFPVGLASAENKNMVWESGLQPHVGRFQIGEAYDKKRREAATKIISERLKKEDKAKKDRGDYYTEQKRVLEHRIWHIKVLSSIAVLAFASKKLAMIALVPFMYSIFQHEMRILIEGKKSTFKAEKRPRALKQEKPSEEAPGMGLSYMYNPGEGGKLEPLQWAPILGNAPVLMTSTEPELAGDGAVSKTLPTWFKYPKASSSSKSSSSRSGGMDSMAGLSM</sequence>
<organism evidence="3 4">
    <name type="scientific">Filobasidium floriforme</name>
    <dbReference type="NCBI Taxonomy" id="5210"/>
    <lineage>
        <taxon>Eukaryota</taxon>
        <taxon>Fungi</taxon>
        <taxon>Dikarya</taxon>
        <taxon>Basidiomycota</taxon>
        <taxon>Agaricomycotina</taxon>
        <taxon>Tremellomycetes</taxon>
        <taxon>Filobasidiales</taxon>
        <taxon>Filobasidiaceae</taxon>
        <taxon>Filobasidium</taxon>
    </lineage>
</organism>
<gene>
    <name evidence="3" type="ORF">FFLO_00493</name>
</gene>
<feature type="transmembrane region" description="Helical" evidence="2">
    <location>
        <begin position="47"/>
        <end position="65"/>
    </location>
</feature>
<keyword evidence="2" id="KW-0472">Membrane</keyword>
<accession>A0A8K0NQY2</accession>
<comment type="caution">
    <text evidence="3">The sequence shown here is derived from an EMBL/GenBank/DDBJ whole genome shotgun (WGS) entry which is preliminary data.</text>
</comment>
<feature type="compositionally biased region" description="Low complexity" evidence="1">
    <location>
        <begin position="331"/>
        <end position="341"/>
    </location>
</feature>
<dbReference type="Proteomes" id="UP000812966">
    <property type="component" value="Unassembled WGS sequence"/>
</dbReference>
<feature type="compositionally biased region" description="Basic and acidic residues" evidence="1">
    <location>
        <begin position="256"/>
        <end position="269"/>
    </location>
</feature>
<reference evidence="3" key="1">
    <citation type="submission" date="2020-04" db="EMBL/GenBank/DDBJ databases">
        <title>Analysis of mating type loci in Filobasidium floriforme.</title>
        <authorList>
            <person name="Nowrousian M."/>
        </authorList>
    </citation>
    <scope>NUCLEOTIDE SEQUENCE</scope>
    <source>
        <strain evidence="3">CBS 6242</strain>
    </source>
</reference>
<evidence type="ECO:0000313" key="3">
    <source>
        <dbReference type="EMBL" id="KAG7575329.1"/>
    </source>
</evidence>
<evidence type="ECO:0000313" key="4">
    <source>
        <dbReference type="Proteomes" id="UP000812966"/>
    </source>
</evidence>
<name>A0A8K0NQY2_9TREE</name>
<evidence type="ECO:0000256" key="2">
    <source>
        <dbReference type="SAM" id="Phobius"/>
    </source>
</evidence>
<evidence type="ECO:0000256" key="1">
    <source>
        <dbReference type="SAM" id="MobiDB-lite"/>
    </source>
</evidence>
<dbReference type="AlphaFoldDB" id="A0A8K0NQY2"/>
<dbReference type="EMBL" id="JABELV010000005">
    <property type="protein sequence ID" value="KAG7575329.1"/>
    <property type="molecule type" value="Genomic_DNA"/>
</dbReference>